<evidence type="ECO:0000313" key="7">
    <source>
        <dbReference type="Proteomes" id="UP000283946"/>
    </source>
</evidence>
<dbReference type="GO" id="GO:0016052">
    <property type="term" value="P:carbohydrate catabolic process"/>
    <property type="evidence" value="ECO:0007669"/>
    <property type="project" value="TreeGrafter"/>
</dbReference>
<feature type="compositionally biased region" description="Basic and acidic residues" evidence="5">
    <location>
        <begin position="193"/>
        <end position="205"/>
    </location>
</feature>
<reference evidence="6 7" key="1">
    <citation type="submission" date="2018-03" db="EMBL/GenBank/DDBJ databases">
        <title>Bacteriophage NCPPB3778 and a type I-E CRISPR drive the evolution of the US Biological Select Agent, Rathayibacter toxicus.</title>
        <authorList>
            <person name="Davis E.W.II."/>
            <person name="Tabima J.F."/>
            <person name="Weisberg A.J."/>
            <person name="Dantas Lopes L."/>
            <person name="Wiseman M.S."/>
            <person name="Wiseman M.S."/>
            <person name="Pupko T."/>
            <person name="Belcher M.S."/>
            <person name="Sechler A.J."/>
            <person name="Tancos M.A."/>
            <person name="Schroeder B.K."/>
            <person name="Murray T.D."/>
            <person name="Luster D.G."/>
            <person name="Schneider W.L."/>
            <person name="Rogers E."/>
            <person name="Andreote F.D."/>
            <person name="Grunwald N.J."/>
            <person name="Putnam M.L."/>
            <person name="Chang J.H."/>
        </authorList>
    </citation>
    <scope>NUCLEOTIDE SEQUENCE [LARGE SCALE GENOMIC DNA]</scope>
    <source>
        <strain evidence="6 7">NCCPB 2253</strain>
    </source>
</reference>
<name>A0AAD2JFX0_9MICO</name>
<dbReference type="InterPro" id="IPR017853">
    <property type="entry name" value="GH"/>
</dbReference>
<dbReference type="EMBL" id="CP028130">
    <property type="protein sequence ID" value="AZZ54574.1"/>
    <property type="molecule type" value="Genomic_DNA"/>
</dbReference>
<keyword evidence="3" id="KW-0326">Glycosidase</keyword>
<evidence type="ECO:0000256" key="4">
    <source>
        <dbReference type="RuleBase" id="RU003690"/>
    </source>
</evidence>
<evidence type="ECO:0000313" key="6">
    <source>
        <dbReference type="EMBL" id="AZZ54574.1"/>
    </source>
</evidence>
<dbReference type="PANTHER" id="PTHR10353">
    <property type="entry name" value="GLYCOSYL HYDROLASE"/>
    <property type="match status" value="1"/>
</dbReference>
<dbReference type="InterPro" id="IPR001360">
    <property type="entry name" value="Glyco_hydro_1"/>
</dbReference>
<dbReference type="GO" id="GO:0005829">
    <property type="term" value="C:cytosol"/>
    <property type="evidence" value="ECO:0007669"/>
    <property type="project" value="TreeGrafter"/>
</dbReference>
<feature type="region of interest" description="Disordered" evidence="5">
    <location>
        <begin position="183"/>
        <end position="205"/>
    </location>
</feature>
<evidence type="ECO:0008006" key="8">
    <source>
        <dbReference type="Google" id="ProtNLM"/>
    </source>
</evidence>
<dbReference type="SUPFAM" id="SSF51445">
    <property type="entry name" value="(Trans)glycosidases"/>
    <property type="match status" value="1"/>
</dbReference>
<dbReference type="KEGG" id="ria:C7V51_00740"/>
<dbReference type="PANTHER" id="PTHR10353:SF36">
    <property type="entry name" value="LP05116P"/>
    <property type="match status" value="1"/>
</dbReference>
<protein>
    <recommendedName>
        <fullName evidence="8">Beta-glucosidase</fullName>
    </recommendedName>
</protein>
<evidence type="ECO:0000256" key="5">
    <source>
        <dbReference type="SAM" id="MobiDB-lite"/>
    </source>
</evidence>
<organism evidence="6 7">
    <name type="scientific">Rathayibacter iranicus</name>
    <dbReference type="NCBI Taxonomy" id="59737"/>
    <lineage>
        <taxon>Bacteria</taxon>
        <taxon>Bacillati</taxon>
        <taxon>Actinomycetota</taxon>
        <taxon>Actinomycetes</taxon>
        <taxon>Micrococcales</taxon>
        <taxon>Microbacteriaceae</taxon>
        <taxon>Rathayibacter</taxon>
    </lineage>
</organism>
<sequence length="672" mass="72439">MSTAAELVPPAARSCTATSVAGPSFSVTTQLQRPSVPVVVMQSGSLPPRSPTCTWSPAVAVPVTVVVPVERTVPAAGAVIAIVAAWAAGAVRPEAEATAARRISRSAAVLLRDRRSWGTGATDGLPGTAMSTSDFTMRPLDGGARALSRAPHRCYRMSTNRRRWFTRTGEPGECERALPREYTRPRHNGGQTMREDEARGRDRRQVRAEAARFDDPRELARILPPGLRIGLAQSAFQTEGSLEVGGRGRSVWDDFALRRGTIAEEATPEIATDFFLRWREDLALMVDLGVDELRLSVSWPRVQPDGRGSVDRGGLGFYDQLLDALAEAGIRVALTLHHRDTPSALSGGWLNRDTAFRFGDLAFELGSRLGDRVADWITLDSPATVMLEGYALTRHAPAAGRLFSALPALHHQLLGHGVALEALRAAEVGGRIGIVDALAPVEAASDDEHDRAWAALADVLRNRLVADPVLTGAYPEGPEELPPFLGPLAQADPVDLARIAAPLDFYAVAPLPPQRIAAGRDPLAPIGVGAPPALPFHTVAWPELDRTGDGSPMAPWAAVSVLRSLVERYGEALPPLVVTALGASYPDEPDREGTIVDTDRIRWLGAHLAALAEAVHEGLPIDSVQLWTLVDAFEWQHGYTRPHGLVALDARSHDRVPKASYDWLRRVLDSRS</sequence>
<comment type="similarity">
    <text evidence="1 4">Belongs to the glycosyl hydrolase 1 family.</text>
</comment>
<evidence type="ECO:0000256" key="3">
    <source>
        <dbReference type="ARBA" id="ARBA00023295"/>
    </source>
</evidence>
<gene>
    <name evidence="6" type="ORF">C7V51_00740</name>
</gene>
<dbReference type="Proteomes" id="UP000283946">
    <property type="component" value="Chromosome"/>
</dbReference>
<evidence type="ECO:0000256" key="2">
    <source>
        <dbReference type="ARBA" id="ARBA00022801"/>
    </source>
</evidence>
<proteinExistence type="inferred from homology"/>
<dbReference type="GO" id="GO:0008422">
    <property type="term" value="F:beta-glucosidase activity"/>
    <property type="evidence" value="ECO:0007669"/>
    <property type="project" value="TreeGrafter"/>
</dbReference>
<dbReference type="AlphaFoldDB" id="A0AAD2JFX0"/>
<keyword evidence="2" id="KW-0378">Hydrolase</keyword>
<accession>A0AAD2JFX0</accession>
<dbReference type="Pfam" id="PF00232">
    <property type="entry name" value="Glyco_hydro_1"/>
    <property type="match status" value="1"/>
</dbReference>
<dbReference type="Gene3D" id="3.20.20.80">
    <property type="entry name" value="Glycosidases"/>
    <property type="match status" value="1"/>
</dbReference>
<evidence type="ECO:0000256" key="1">
    <source>
        <dbReference type="ARBA" id="ARBA00010838"/>
    </source>
</evidence>